<dbReference type="Pfam" id="PF00582">
    <property type="entry name" value="Usp"/>
    <property type="match status" value="1"/>
</dbReference>
<protein>
    <submittedName>
        <fullName evidence="2">Universal stress protein</fullName>
    </submittedName>
</protein>
<evidence type="ECO:0000313" key="3">
    <source>
        <dbReference type="Proteomes" id="UP001596072"/>
    </source>
</evidence>
<dbReference type="Proteomes" id="UP001596072">
    <property type="component" value="Unassembled WGS sequence"/>
</dbReference>
<keyword evidence="3" id="KW-1185">Reference proteome</keyword>
<dbReference type="RefSeq" id="WP_136432152.1">
    <property type="nucleotide sequence ID" value="NZ_JBHSNS010000011.1"/>
</dbReference>
<dbReference type="Gene3D" id="3.40.50.12370">
    <property type="match status" value="2"/>
</dbReference>
<feature type="domain" description="UspA" evidence="1">
    <location>
        <begin position="9"/>
        <end position="144"/>
    </location>
</feature>
<evidence type="ECO:0000313" key="2">
    <source>
        <dbReference type="EMBL" id="MFC5730865.1"/>
    </source>
</evidence>
<gene>
    <name evidence="2" type="ORF">ACFPQB_18230</name>
</gene>
<reference evidence="3" key="1">
    <citation type="journal article" date="2019" name="Int. J. Syst. Evol. Microbiol.">
        <title>The Global Catalogue of Microorganisms (GCM) 10K type strain sequencing project: providing services to taxonomists for standard genome sequencing and annotation.</title>
        <authorList>
            <consortium name="The Broad Institute Genomics Platform"/>
            <consortium name="The Broad Institute Genome Sequencing Center for Infectious Disease"/>
            <person name="Wu L."/>
            <person name="Ma J."/>
        </authorList>
    </citation>
    <scope>NUCLEOTIDE SEQUENCE [LARGE SCALE GENOMIC DNA]</scope>
    <source>
        <strain evidence="3">YIM 94188</strain>
    </source>
</reference>
<sequence>MSTTRVRPVMACVATGNRPDAGLVFATDLALRMGKPLRLVHVDREGRPAVGDQILTPDLAELEAAVRYAASVGAIRPESAPRQALETERVQWTGAVRDGLVRLADGACVVVVMRRSLSRPRRLLAGSLSTHLAARASVPVVVVPEFWAPWHRTVPRITIVRGAGADVDAADDAELRSLLPDGVVEEVHIRSRHRLDDLVELSRFADLLVIARAPAGGLAPVARELLRRAHCPVATCRRSHHLARMGSRPSQVGT</sequence>
<accession>A0ABW0ZIM4</accession>
<organism evidence="2 3">
    <name type="scientific">Nocardioides vastitatis</name>
    <dbReference type="NCBI Taxonomy" id="2568655"/>
    <lineage>
        <taxon>Bacteria</taxon>
        <taxon>Bacillati</taxon>
        <taxon>Actinomycetota</taxon>
        <taxon>Actinomycetes</taxon>
        <taxon>Propionibacteriales</taxon>
        <taxon>Nocardioidaceae</taxon>
        <taxon>Nocardioides</taxon>
    </lineage>
</organism>
<dbReference type="SUPFAM" id="SSF52402">
    <property type="entry name" value="Adenine nucleotide alpha hydrolases-like"/>
    <property type="match status" value="2"/>
</dbReference>
<dbReference type="EMBL" id="JBHSNS010000011">
    <property type="protein sequence ID" value="MFC5730865.1"/>
    <property type="molecule type" value="Genomic_DNA"/>
</dbReference>
<evidence type="ECO:0000259" key="1">
    <source>
        <dbReference type="Pfam" id="PF00582"/>
    </source>
</evidence>
<dbReference type="InterPro" id="IPR006016">
    <property type="entry name" value="UspA"/>
</dbReference>
<name>A0ABW0ZIM4_9ACTN</name>
<comment type="caution">
    <text evidence="2">The sequence shown here is derived from an EMBL/GenBank/DDBJ whole genome shotgun (WGS) entry which is preliminary data.</text>
</comment>
<proteinExistence type="predicted"/>